<dbReference type="PANTHER" id="PTHR46765">
    <property type="entry name" value="P-LOOP CONTAINING NUCLEOSIDE TRIPHOSPHATE HYDROLASES SUPERFAMILY PROTEIN"/>
    <property type="match status" value="1"/>
</dbReference>
<name>A0A8S4RSQ2_9NEOP</name>
<evidence type="ECO:0000256" key="1">
    <source>
        <dbReference type="ARBA" id="ARBA00004123"/>
    </source>
</evidence>
<comment type="caution">
    <text evidence="3">The sequence shown here is derived from an EMBL/GenBank/DDBJ whole genome shotgun (WGS) entry which is preliminary data.</text>
</comment>
<dbReference type="SUPFAM" id="SSF52540">
    <property type="entry name" value="P-loop containing nucleoside triphosphate hydrolases"/>
    <property type="match status" value="1"/>
</dbReference>
<dbReference type="PANTHER" id="PTHR46765:SF1">
    <property type="entry name" value="P-LOOP CONTAINING NUCLEOSIDE TRIPHOSPHATE HYDROLASES SUPERFAMILY PROTEIN"/>
    <property type="match status" value="1"/>
</dbReference>
<comment type="subcellular location">
    <subcellularLocation>
        <location evidence="1">Nucleus</location>
    </subcellularLocation>
</comment>
<dbReference type="AlphaFoldDB" id="A0A8S4RSQ2"/>
<dbReference type="GO" id="GO:0005634">
    <property type="term" value="C:nucleus"/>
    <property type="evidence" value="ECO:0007669"/>
    <property type="project" value="UniProtKB-SubCell"/>
</dbReference>
<gene>
    <name evidence="3" type="primary">jg18086</name>
    <name evidence="3" type="ORF">PAEG_LOCUS16660</name>
</gene>
<proteinExistence type="predicted"/>
<organism evidence="3 4">
    <name type="scientific">Pararge aegeria aegeria</name>
    <dbReference type="NCBI Taxonomy" id="348720"/>
    <lineage>
        <taxon>Eukaryota</taxon>
        <taxon>Metazoa</taxon>
        <taxon>Ecdysozoa</taxon>
        <taxon>Arthropoda</taxon>
        <taxon>Hexapoda</taxon>
        <taxon>Insecta</taxon>
        <taxon>Pterygota</taxon>
        <taxon>Neoptera</taxon>
        <taxon>Endopterygota</taxon>
        <taxon>Lepidoptera</taxon>
        <taxon>Glossata</taxon>
        <taxon>Ditrysia</taxon>
        <taxon>Papilionoidea</taxon>
        <taxon>Nymphalidae</taxon>
        <taxon>Satyrinae</taxon>
        <taxon>Satyrini</taxon>
        <taxon>Parargina</taxon>
        <taxon>Pararge</taxon>
    </lineage>
</organism>
<sequence length="127" mass="14137">MWSCEALSGEAHNFGSYAGQLYLWEGYGYRPVELNASDERSTEAFQTALQSATLMRSVLDADRRPNCLILDEIDGAPIQTVELLVKWCTAAASKKEDGKKKTKAQPLKRPVIAICNDLYATSLRPLR</sequence>
<dbReference type="OrthoDB" id="2195431at2759"/>
<evidence type="ECO:0000313" key="4">
    <source>
        <dbReference type="Proteomes" id="UP000838756"/>
    </source>
</evidence>
<dbReference type="Proteomes" id="UP000838756">
    <property type="component" value="Unassembled WGS sequence"/>
</dbReference>
<keyword evidence="2" id="KW-0539">Nucleus</keyword>
<evidence type="ECO:0000256" key="2">
    <source>
        <dbReference type="ARBA" id="ARBA00023242"/>
    </source>
</evidence>
<keyword evidence="4" id="KW-1185">Reference proteome</keyword>
<dbReference type="InterPro" id="IPR053016">
    <property type="entry name" value="CTF18-RFC_complex"/>
</dbReference>
<dbReference type="InterPro" id="IPR027417">
    <property type="entry name" value="P-loop_NTPase"/>
</dbReference>
<evidence type="ECO:0000313" key="3">
    <source>
        <dbReference type="EMBL" id="CAH2240046.1"/>
    </source>
</evidence>
<protein>
    <submittedName>
        <fullName evidence="3">Jg18086 protein</fullName>
    </submittedName>
</protein>
<accession>A0A8S4RSQ2</accession>
<reference evidence="3" key="1">
    <citation type="submission" date="2022-03" db="EMBL/GenBank/DDBJ databases">
        <authorList>
            <person name="Lindestad O."/>
        </authorList>
    </citation>
    <scope>NUCLEOTIDE SEQUENCE</scope>
</reference>
<dbReference type="Gene3D" id="3.40.50.300">
    <property type="entry name" value="P-loop containing nucleotide triphosphate hydrolases"/>
    <property type="match status" value="1"/>
</dbReference>
<dbReference type="EMBL" id="CAKXAJ010025468">
    <property type="protein sequence ID" value="CAH2240046.1"/>
    <property type="molecule type" value="Genomic_DNA"/>
</dbReference>